<evidence type="ECO:0000313" key="2">
    <source>
        <dbReference type="EMBL" id="OMO69074.1"/>
    </source>
</evidence>
<name>A0A1R3HFI4_9ROSI</name>
<proteinExistence type="predicted"/>
<protein>
    <submittedName>
        <fullName evidence="2">Uncharacterized protein</fullName>
    </submittedName>
</protein>
<sequence>MLADTPYWNTPEDTPSPRLPVKDEDRPGRKQWNFWKSLEHNFGYDLTPGADNSHLDFPWDED</sequence>
<reference evidence="3" key="1">
    <citation type="submission" date="2013-09" db="EMBL/GenBank/DDBJ databases">
        <title>Corchorus olitorius genome sequencing.</title>
        <authorList>
            <person name="Alam M."/>
            <person name="Haque M.S."/>
            <person name="Islam M.S."/>
            <person name="Emdad E.M."/>
            <person name="Islam M.M."/>
            <person name="Ahmed B."/>
            <person name="Halim A."/>
            <person name="Hossen Q.M.M."/>
            <person name="Hossain M.Z."/>
            <person name="Ahmed R."/>
            <person name="Khan M.M."/>
            <person name="Islam R."/>
            <person name="Rashid M.M."/>
            <person name="Khan S.A."/>
            <person name="Rahman M.S."/>
            <person name="Alam M."/>
            <person name="Yahiya A.S."/>
            <person name="Khan M.S."/>
            <person name="Azam M.S."/>
            <person name="Haque T."/>
            <person name="Lashkar M.Z.H."/>
            <person name="Akhand A.I."/>
            <person name="Morshed G."/>
            <person name="Roy S."/>
            <person name="Uddin K.S."/>
            <person name="Rabeya T."/>
            <person name="Hossain A.S."/>
            <person name="Chowdhury A."/>
            <person name="Snigdha A.R."/>
            <person name="Mortoza M.S."/>
            <person name="Matin S.A."/>
            <person name="Hoque S.M.E."/>
            <person name="Islam M.K."/>
            <person name="Roy D.K."/>
            <person name="Haider R."/>
            <person name="Moosa M.M."/>
            <person name="Elias S.M."/>
            <person name="Hasan A.M."/>
            <person name="Jahan S."/>
            <person name="Shafiuddin M."/>
            <person name="Mahmood N."/>
            <person name="Shommy N.S."/>
        </authorList>
    </citation>
    <scope>NUCLEOTIDE SEQUENCE [LARGE SCALE GENOMIC DNA]</scope>
    <source>
        <strain evidence="3">cv. O-4</strain>
    </source>
</reference>
<dbReference type="EMBL" id="AWUE01020284">
    <property type="protein sequence ID" value="OMO69074.1"/>
    <property type="molecule type" value="Genomic_DNA"/>
</dbReference>
<dbReference type="Proteomes" id="UP000187203">
    <property type="component" value="Unassembled WGS sequence"/>
</dbReference>
<organism evidence="2 3">
    <name type="scientific">Corchorus olitorius</name>
    <dbReference type="NCBI Taxonomy" id="93759"/>
    <lineage>
        <taxon>Eukaryota</taxon>
        <taxon>Viridiplantae</taxon>
        <taxon>Streptophyta</taxon>
        <taxon>Embryophyta</taxon>
        <taxon>Tracheophyta</taxon>
        <taxon>Spermatophyta</taxon>
        <taxon>Magnoliopsida</taxon>
        <taxon>eudicotyledons</taxon>
        <taxon>Gunneridae</taxon>
        <taxon>Pentapetalae</taxon>
        <taxon>rosids</taxon>
        <taxon>malvids</taxon>
        <taxon>Malvales</taxon>
        <taxon>Malvaceae</taxon>
        <taxon>Grewioideae</taxon>
        <taxon>Apeibeae</taxon>
        <taxon>Corchorus</taxon>
    </lineage>
</organism>
<comment type="caution">
    <text evidence="2">The sequence shown here is derived from an EMBL/GenBank/DDBJ whole genome shotgun (WGS) entry which is preliminary data.</text>
</comment>
<gene>
    <name evidence="2" type="ORF">COLO4_29283</name>
</gene>
<dbReference type="AlphaFoldDB" id="A0A1R3HFI4"/>
<keyword evidence="3" id="KW-1185">Reference proteome</keyword>
<accession>A0A1R3HFI4</accession>
<feature type="region of interest" description="Disordered" evidence="1">
    <location>
        <begin position="1"/>
        <end position="26"/>
    </location>
</feature>
<evidence type="ECO:0000256" key="1">
    <source>
        <dbReference type="SAM" id="MobiDB-lite"/>
    </source>
</evidence>
<evidence type="ECO:0000313" key="3">
    <source>
        <dbReference type="Proteomes" id="UP000187203"/>
    </source>
</evidence>